<dbReference type="EMBL" id="UINC01211687">
    <property type="protein sequence ID" value="SVE35689.1"/>
    <property type="molecule type" value="Genomic_DNA"/>
</dbReference>
<gene>
    <name evidence="1" type="ORF">METZ01_LOCUS488543</name>
</gene>
<organism evidence="1">
    <name type="scientific">marine metagenome</name>
    <dbReference type="NCBI Taxonomy" id="408172"/>
    <lineage>
        <taxon>unclassified sequences</taxon>
        <taxon>metagenomes</taxon>
        <taxon>ecological metagenomes</taxon>
    </lineage>
</organism>
<dbReference type="AlphaFoldDB" id="A0A383CUH7"/>
<name>A0A383CUH7_9ZZZZ</name>
<feature type="non-terminal residue" evidence="1">
    <location>
        <position position="1"/>
    </location>
</feature>
<accession>A0A383CUH7</accession>
<proteinExistence type="predicted"/>
<reference evidence="1" key="1">
    <citation type="submission" date="2018-05" db="EMBL/GenBank/DDBJ databases">
        <authorList>
            <person name="Lanie J.A."/>
            <person name="Ng W.-L."/>
            <person name="Kazmierczak K.M."/>
            <person name="Andrzejewski T.M."/>
            <person name="Davidsen T.M."/>
            <person name="Wayne K.J."/>
            <person name="Tettelin H."/>
            <person name="Glass J.I."/>
            <person name="Rusch D."/>
            <person name="Podicherti R."/>
            <person name="Tsui H.-C.T."/>
            <person name="Winkler M.E."/>
        </authorList>
    </citation>
    <scope>NUCLEOTIDE SEQUENCE</scope>
</reference>
<evidence type="ECO:0000313" key="1">
    <source>
        <dbReference type="EMBL" id="SVE35689.1"/>
    </source>
</evidence>
<protein>
    <submittedName>
        <fullName evidence="1">Uncharacterized protein</fullName>
    </submittedName>
</protein>
<sequence>KIILCDVQKEIYTKLEKIFLNIIRDSGFPNIKFTKKIDFENLYNKKLN</sequence>